<keyword evidence="4" id="KW-0804">Transcription</keyword>
<dbReference type="InterPro" id="IPR051431">
    <property type="entry name" value="TFIID_subunit_9"/>
</dbReference>
<name>A0A0H5R9W1_9EUKA</name>
<evidence type="ECO:0000256" key="5">
    <source>
        <dbReference type="ARBA" id="ARBA00023242"/>
    </source>
</evidence>
<evidence type="ECO:0000256" key="1">
    <source>
        <dbReference type="ARBA" id="ARBA00004123"/>
    </source>
</evidence>
<sequence length="138" mass="15736">MSTEEQQADEPVSKDVPRDAVCIDAILRSMGVVEYEPRIIHQLLEFMHRHVCEVVNDAQMYQQHAGRSKMDISDIRLAIQTKMNFAFVQPPQREVLHAIALEGNSQALPVIDPERVGLRIPPEQYCLTATNYIVQPKK</sequence>
<evidence type="ECO:0008006" key="7">
    <source>
        <dbReference type="Google" id="ProtNLM"/>
    </source>
</evidence>
<dbReference type="CDD" id="cd07979">
    <property type="entry name" value="HFD_TAF9"/>
    <property type="match status" value="1"/>
</dbReference>
<dbReference type="PANTHER" id="PTHR48068:SF4">
    <property type="entry name" value="TATA-BOX BINDING PROTEIN ASSOCIATED FACTOR 9"/>
    <property type="match status" value="1"/>
</dbReference>
<keyword evidence="5" id="KW-0539">Nucleus</keyword>
<accession>A0A0H5R9W1</accession>
<comment type="subcellular location">
    <subcellularLocation>
        <location evidence="1">Nucleus</location>
    </subcellularLocation>
</comment>
<evidence type="ECO:0000313" key="6">
    <source>
        <dbReference type="EMBL" id="CRZ10576.1"/>
    </source>
</evidence>
<dbReference type="GO" id="GO:0000124">
    <property type="term" value="C:SAGA complex"/>
    <property type="evidence" value="ECO:0007669"/>
    <property type="project" value="TreeGrafter"/>
</dbReference>
<dbReference type="FunFam" id="1.10.20.10:FF:000018">
    <property type="entry name" value="Transcription initiation factor TFIID subunit 9"/>
    <property type="match status" value="1"/>
</dbReference>
<evidence type="ECO:0000256" key="4">
    <source>
        <dbReference type="ARBA" id="ARBA00023163"/>
    </source>
</evidence>
<organism evidence="6">
    <name type="scientific">Spongospora subterranea</name>
    <dbReference type="NCBI Taxonomy" id="70186"/>
    <lineage>
        <taxon>Eukaryota</taxon>
        <taxon>Sar</taxon>
        <taxon>Rhizaria</taxon>
        <taxon>Endomyxa</taxon>
        <taxon>Phytomyxea</taxon>
        <taxon>Plasmodiophorida</taxon>
        <taxon>Plasmodiophoridae</taxon>
        <taxon>Spongospora</taxon>
    </lineage>
</organism>
<dbReference type="AlphaFoldDB" id="A0A0H5R9W1"/>
<evidence type="ECO:0000256" key="3">
    <source>
        <dbReference type="ARBA" id="ARBA00023015"/>
    </source>
</evidence>
<protein>
    <recommendedName>
        <fullName evidence="7">Transcription initiation factor TFIID subunit 12 domain-containing protein</fullName>
    </recommendedName>
</protein>
<dbReference type="EMBL" id="HACM01010134">
    <property type="protein sequence ID" value="CRZ10576.1"/>
    <property type="molecule type" value="Transcribed_RNA"/>
</dbReference>
<evidence type="ECO:0000256" key="2">
    <source>
        <dbReference type="ARBA" id="ARBA00007646"/>
    </source>
</evidence>
<dbReference type="Gene3D" id="1.10.20.10">
    <property type="entry name" value="Histone, subunit A"/>
    <property type="match status" value="1"/>
</dbReference>
<dbReference type="GO" id="GO:0046982">
    <property type="term" value="F:protein heterodimerization activity"/>
    <property type="evidence" value="ECO:0007669"/>
    <property type="project" value="InterPro"/>
</dbReference>
<dbReference type="GO" id="GO:0003713">
    <property type="term" value="F:transcription coactivator activity"/>
    <property type="evidence" value="ECO:0007669"/>
    <property type="project" value="TreeGrafter"/>
</dbReference>
<dbReference type="GO" id="GO:0016251">
    <property type="term" value="F:RNA polymerase II general transcription initiation factor activity"/>
    <property type="evidence" value="ECO:0007669"/>
    <property type="project" value="TreeGrafter"/>
</dbReference>
<dbReference type="SUPFAM" id="SSF47113">
    <property type="entry name" value="Histone-fold"/>
    <property type="match status" value="1"/>
</dbReference>
<dbReference type="InterPro" id="IPR003162">
    <property type="entry name" value="TFIID-31"/>
</dbReference>
<comment type="similarity">
    <text evidence="2">Belongs to the TAF9 family.</text>
</comment>
<dbReference type="InterPro" id="IPR009072">
    <property type="entry name" value="Histone-fold"/>
</dbReference>
<dbReference type="PANTHER" id="PTHR48068">
    <property type="entry name" value="TAF9 RNA POLYMERASE II, TATA BOX-BINDING PROTEIN (TBP)-ASSOCIATED FACTOR"/>
    <property type="match status" value="1"/>
</dbReference>
<dbReference type="Pfam" id="PF02291">
    <property type="entry name" value="TFIID-31kDa"/>
    <property type="match status" value="1"/>
</dbReference>
<keyword evidence="3" id="KW-0805">Transcription regulation</keyword>
<reference evidence="6" key="1">
    <citation type="submission" date="2015-04" db="EMBL/GenBank/DDBJ databases">
        <title>The genome sequence of the plant pathogenic Rhizarian Plasmodiophora brassicae reveals insights in its biotrophic life cycle and the origin of chitin synthesis.</title>
        <authorList>
            <person name="Schwelm A."/>
            <person name="Fogelqvist J."/>
            <person name="Knaust A."/>
            <person name="Julke S."/>
            <person name="Lilja T."/>
            <person name="Dhandapani V."/>
            <person name="Bonilla-Rosso G."/>
            <person name="Karlsson M."/>
            <person name="Shevchenko A."/>
            <person name="Choi S.R."/>
            <person name="Kim H.G."/>
            <person name="Park J.Y."/>
            <person name="Lim Y.P."/>
            <person name="Ludwig-Muller J."/>
            <person name="Dixelius C."/>
        </authorList>
    </citation>
    <scope>NUCLEOTIDE SEQUENCE</scope>
    <source>
        <tissue evidence="6">Potato root galls</tissue>
    </source>
</reference>
<dbReference type="GO" id="GO:0005669">
    <property type="term" value="C:transcription factor TFIID complex"/>
    <property type="evidence" value="ECO:0007669"/>
    <property type="project" value="TreeGrafter"/>
</dbReference>
<dbReference type="GO" id="GO:0051123">
    <property type="term" value="P:RNA polymerase II preinitiation complex assembly"/>
    <property type="evidence" value="ECO:0007669"/>
    <property type="project" value="TreeGrafter"/>
</dbReference>
<proteinExistence type="inferred from homology"/>